<organism evidence="2 3">
    <name type="scientific">Chaetomium fimeti</name>
    <dbReference type="NCBI Taxonomy" id="1854472"/>
    <lineage>
        <taxon>Eukaryota</taxon>
        <taxon>Fungi</taxon>
        <taxon>Dikarya</taxon>
        <taxon>Ascomycota</taxon>
        <taxon>Pezizomycotina</taxon>
        <taxon>Sordariomycetes</taxon>
        <taxon>Sordariomycetidae</taxon>
        <taxon>Sordariales</taxon>
        <taxon>Chaetomiaceae</taxon>
        <taxon>Chaetomium</taxon>
    </lineage>
</organism>
<evidence type="ECO:0000313" key="2">
    <source>
        <dbReference type="EMBL" id="KAK3291442.1"/>
    </source>
</evidence>
<sequence length="521" mass="55409">MDILSKVTPRQGNSPVPFDILTATASELRVLLDQHKTTSVEIVKAYLAQISKHNKSGAHLNCVNSVVPEKILLDVASELDRERAKGHLRSPNHGTPFLVKDSIWTAASFSVTTTAGTYALKDAVARENADVVRALVNAGMIMLGKTNLSEMAGMKGVGGFAGCSVVGGQTQTPYVRGGVDPTDTWLGLSTPGGSSSGSAASVAAGMAPVALGTETDGSILVPSDRASLYSLKLTLGKAPTRGALGYTPFTDTLGPMTKSPEDVAILLDLLTPIKGKSHRDFLTKSLAGIRIGFLDPAVWAPTADAVRPDADFTAQINEEVAAAVDAIEKAGAQVKRNVTLRRFSNEDDKMFSDLASTDYANEFAKFAGGLDHGSAKTMAELVAFNNEHASICLPSGTDQRFLEDALNIHLSDEKYEEYSQTLRRNNKELGIDKVLREYEVDVIMSIPMGRTATIAAISGYPVGTVPLGYARFNGAAYGMSIIAPANAESLILTIMSAWESIVLPSRRPPPQLVEQNASEKL</sequence>
<evidence type="ECO:0000313" key="3">
    <source>
        <dbReference type="Proteomes" id="UP001278766"/>
    </source>
</evidence>
<reference evidence="2" key="1">
    <citation type="journal article" date="2023" name="Mol. Phylogenet. Evol.">
        <title>Genome-scale phylogeny and comparative genomics of the fungal order Sordariales.</title>
        <authorList>
            <person name="Hensen N."/>
            <person name="Bonometti L."/>
            <person name="Westerberg I."/>
            <person name="Brannstrom I.O."/>
            <person name="Guillou S."/>
            <person name="Cros-Aarteil S."/>
            <person name="Calhoun S."/>
            <person name="Haridas S."/>
            <person name="Kuo A."/>
            <person name="Mondo S."/>
            <person name="Pangilinan J."/>
            <person name="Riley R."/>
            <person name="LaButti K."/>
            <person name="Andreopoulos B."/>
            <person name="Lipzen A."/>
            <person name="Chen C."/>
            <person name="Yan M."/>
            <person name="Daum C."/>
            <person name="Ng V."/>
            <person name="Clum A."/>
            <person name="Steindorff A."/>
            <person name="Ohm R.A."/>
            <person name="Martin F."/>
            <person name="Silar P."/>
            <person name="Natvig D.O."/>
            <person name="Lalanne C."/>
            <person name="Gautier V."/>
            <person name="Ament-Velasquez S.L."/>
            <person name="Kruys A."/>
            <person name="Hutchinson M.I."/>
            <person name="Powell A.J."/>
            <person name="Barry K."/>
            <person name="Miller A.N."/>
            <person name="Grigoriev I.V."/>
            <person name="Debuchy R."/>
            <person name="Gladieux P."/>
            <person name="Hiltunen Thoren M."/>
            <person name="Johannesson H."/>
        </authorList>
    </citation>
    <scope>NUCLEOTIDE SEQUENCE</scope>
    <source>
        <strain evidence="2">CBS 168.71</strain>
    </source>
</reference>
<feature type="domain" description="Amidase" evidence="1">
    <location>
        <begin position="41"/>
        <end position="445"/>
    </location>
</feature>
<dbReference type="EMBL" id="JAUEPN010000009">
    <property type="protein sequence ID" value="KAK3291442.1"/>
    <property type="molecule type" value="Genomic_DNA"/>
</dbReference>
<dbReference type="Pfam" id="PF01425">
    <property type="entry name" value="Amidase"/>
    <property type="match status" value="1"/>
</dbReference>
<proteinExistence type="predicted"/>
<dbReference type="AlphaFoldDB" id="A0AAE0H7K5"/>
<dbReference type="RefSeq" id="XP_062654956.1">
    <property type="nucleotide sequence ID" value="XM_062804688.1"/>
</dbReference>
<dbReference type="GeneID" id="87841636"/>
<protein>
    <submittedName>
        <fullName evidence="2">Amidase signature domain-containing protein</fullName>
    </submittedName>
</protein>
<reference evidence="2" key="2">
    <citation type="submission" date="2023-06" db="EMBL/GenBank/DDBJ databases">
        <authorList>
            <consortium name="Lawrence Berkeley National Laboratory"/>
            <person name="Haridas S."/>
            <person name="Hensen N."/>
            <person name="Bonometti L."/>
            <person name="Westerberg I."/>
            <person name="Brannstrom I.O."/>
            <person name="Guillou S."/>
            <person name="Cros-Aarteil S."/>
            <person name="Calhoun S."/>
            <person name="Kuo A."/>
            <person name="Mondo S."/>
            <person name="Pangilinan J."/>
            <person name="Riley R."/>
            <person name="Labutti K."/>
            <person name="Andreopoulos B."/>
            <person name="Lipzen A."/>
            <person name="Chen C."/>
            <person name="Yanf M."/>
            <person name="Daum C."/>
            <person name="Ng V."/>
            <person name="Clum A."/>
            <person name="Steindorff A."/>
            <person name="Ohm R."/>
            <person name="Martin F."/>
            <person name="Silar P."/>
            <person name="Natvig D."/>
            <person name="Lalanne C."/>
            <person name="Gautier V."/>
            <person name="Ament-Velasquez S.L."/>
            <person name="Kruys A."/>
            <person name="Hutchinson M.I."/>
            <person name="Powell A.J."/>
            <person name="Barry K."/>
            <person name="Miller A.N."/>
            <person name="Grigoriev I.V."/>
            <person name="Debuchy R."/>
            <person name="Gladieux P."/>
            <person name="Thoren M.H."/>
            <person name="Johannesson H."/>
        </authorList>
    </citation>
    <scope>NUCLEOTIDE SEQUENCE</scope>
    <source>
        <strain evidence="2">CBS 168.71</strain>
    </source>
</reference>
<comment type="caution">
    <text evidence="2">The sequence shown here is derived from an EMBL/GenBank/DDBJ whole genome shotgun (WGS) entry which is preliminary data.</text>
</comment>
<accession>A0AAE0H7K5</accession>
<name>A0AAE0H7K5_9PEZI</name>
<dbReference type="Gene3D" id="3.90.1300.10">
    <property type="entry name" value="Amidase signature (AS) domain"/>
    <property type="match status" value="1"/>
</dbReference>
<dbReference type="SUPFAM" id="SSF75304">
    <property type="entry name" value="Amidase signature (AS) enzymes"/>
    <property type="match status" value="1"/>
</dbReference>
<dbReference type="PANTHER" id="PTHR42678:SF34">
    <property type="entry name" value="OS04G0183300 PROTEIN"/>
    <property type="match status" value="1"/>
</dbReference>
<dbReference type="InterPro" id="IPR036928">
    <property type="entry name" value="AS_sf"/>
</dbReference>
<evidence type="ECO:0000259" key="1">
    <source>
        <dbReference type="Pfam" id="PF01425"/>
    </source>
</evidence>
<gene>
    <name evidence="2" type="ORF">B0H64DRAFT_409039</name>
</gene>
<dbReference type="InterPro" id="IPR023631">
    <property type="entry name" value="Amidase_dom"/>
</dbReference>
<dbReference type="PANTHER" id="PTHR42678">
    <property type="entry name" value="AMIDASE"/>
    <property type="match status" value="1"/>
</dbReference>
<keyword evidence="3" id="KW-1185">Reference proteome</keyword>
<dbReference type="Proteomes" id="UP001278766">
    <property type="component" value="Unassembled WGS sequence"/>
</dbReference>